<dbReference type="Gene3D" id="3.40.50.1220">
    <property type="entry name" value="TPP-binding domain"/>
    <property type="match status" value="1"/>
</dbReference>
<dbReference type="UniPathway" id="UPA01057">
    <property type="reaction ID" value="UER00164"/>
</dbReference>
<feature type="domain" description="Thiamine pyrophosphate enzyme TPP-binding" evidence="7">
    <location>
        <begin position="400"/>
        <end position="521"/>
    </location>
</feature>
<dbReference type="Pfam" id="PF02775">
    <property type="entry name" value="TPP_enzyme_C"/>
    <property type="match status" value="1"/>
</dbReference>
<dbReference type="PANTHER" id="PTHR42916">
    <property type="entry name" value="2-SUCCINYL-5-ENOLPYRUVYL-6-HYDROXY-3-CYCLOHEXENE-1-CARBOXYLATE SYNTHASE"/>
    <property type="match status" value="1"/>
</dbReference>
<dbReference type="InterPro" id="IPR011766">
    <property type="entry name" value="TPP_enzyme_TPP-bd"/>
</dbReference>
<dbReference type="PIRSF" id="PIRSF004983">
    <property type="entry name" value="MenD"/>
    <property type="match status" value="1"/>
</dbReference>
<evidence type="ECO:0000256" key="2">
    <source>
        <dbReference type="ARBA" id="ARBA00022723"/>
    </source>
</evidence>
<evidence type="ECO:0000259" key="8">
    <source>
        <dbReference type="Pfam" id="PF02776"/>
    </source>
</evidence>
<dbReference type="GO" id="GO:0000287">
    <property type="term" value="F:magnesium ion binding"/>
    <property type="evidence" value="ECO:0007669"/>
    <property type="project" value="UniProtKB-UniRule"/>
</dbReference>
<sequence>MSSTACAQVVVEELISFGVREAVLAPGSRDAPLAYELFEADKIGLLRLHVRIDERSAAFTALGMAKASGLPVPVITTSGTAAGNLHPAVMEAWHSRIPLIAITADRPLSMIDTGANQTTRQRGLFAGHVRSEVQVTSSESSPRAWRFAIQRALVAASGRRSMIGGPAHINIAFDEPLVPEPIDRPEEDFRQIDPVAVSVAPTVLPSAPQTVIIAGDLPPEEGHRIAHLAERAAIPLLAEPSSNARRGPAAIGSYRLLLQSSLTDDIERVVVVGHPTLSRPVSALMRRPDLELIVVDGSPEWADPAMNADRVLGGISFDDSEDRGGVQDGDWLSRWQQADHALRPKIDELITTTAADGESITGPTLAATLWRALGEDDQLFVGSSNPVRDLDLAPIGPTVPQTYANRGLAGIDGALSTAAGIALASDRPTHALVGDLTFLHDAGGLIVPTAEPRPGLRIVVANDDGGSIFATLEQGHPAQMGAFERVFGVGHGTDLSGLAAAVGAGYLKINSVDQLTAALRQPPSGIEVLDVIVDRRHRRTLDQQLNGLAATL</sequence>
<dbReference type="RefSeq" id="WP_091526723.1">
    <property type="nucleotide sequence ID" value="NZ_LT629772.1"/>
</dbReference>
<evidence type="ECO:0000313" key="9">
    <source>
        <dbReference type="EMBL" id="SDS90291.1"/>
    </source>
</evidence>
<dbReference type="GO" id="GO:0030145">
    <property type="term" value="F:manganese ion binding"/>
    <property type="evidence" value="ECO:0007669"/>
    <property type="project" value="UniProtKB-UniRule"/>
</dbReference>
<dbReference type="AlphaFoldDB" id="A0A1H1W0S4"/>
<dbReference type="Gene3D" id="3.40.50.970">
    <property type="match status" value="2"/>
</dbReference>
<comment type="pathway">
    <text evidence="6">Quinol/quinone metabolism; 1,4-dihydroxy-2-naphthoate biosynthesis; 1,4-dihydroxy-2-naphthoate from chorismate: step 2/7.</text>
</comment>
<dbReference type="InterPro" id="IPR004433">
    <property type="entry name" value="MenaQ_synth_MenD"/>
</dbReference>
<dbReference type="NCBIfam" id="TIGR00173">
    <property type="entry name" value="menD"/>
    <property type="match status" value="1"/>
</dbReference>
<proteinExistence type="inferred from homology"/>
<keyword evidence="4 6" id="KW-0786">Thiamine pyrophosphate</keyword>
<dbReference type="CDD" id="cd02009">
    <property type="entry name" value="TPP_SHCHC_synthase"/>
    <property type="match status" value="1"/>
</dbReference>
<comment type="cofactor">
    <cofactor evidence="6">
        <name>thiamine diphosphate</name>
        <dbReference type="ChEBI" id="CHEBI:58937"/>
    </cofactor>
    <text evidence="6">Binds 1 thiamine pyrophosphate per subunit.</text>
</comment>
<keyword evidence="3 6" id="KW-0460">Magnesium</keyword>
<keyword evidence="1 6" id="KW-0808">Transferase</keyword>
<evidence type="ECO:0000259" key="7">
    <source>
        <dbReference type="Pfam" id="PF02775"/>
    </source>
</evidence>
<organism evidence="9 10">
    <name type="scientific">Microlunatus soli</name>
    <dbReference type="NCBI Taxonomy" id="630515"/>
    <lineage>
        <taxon>Bacteria</taxon>
        <taxon>Bacillati</taxon>
        <taxon>Actinomycetota</taxon>
        <taxon>Actinomycetes</taxon>
        <taxon>Propionibacteriales</taxon>
        <taxon>Propionibacteriaceae</taxon>
        <taxon>Microlunatus</taxon>
    </lineage>
</organism>
<keyword evidence="6" id="KW-0474">Menaquinone biosynthesis</keyword>
<evidence type="ECO:0000256" key="1">
    <source>
        <dbReference type="ARBA" id="ARBA00022679"/>
    </source>
</evidence>
<comment type="cofactor">
    <cofactor evidence="6">
        <name>Mg(2+)</name>
        <dbReference type="ChEBI" id="CHEBI:18420"/>
    </cofactor>
    <cofactor evidence="6">
        <name>Mn(2+)</name>
        <dbReference type="ChEBI" id="CHEBI:29035"/>
    </cofactor>
</comment>
<dbReference type="Pfam" id="PF02776">
    <property type="entry name" value="TPP_enzyme_N"/>
    <property type="match status" value="1"/>
</dbReference>
<dbReference type="GO" id="GO:0070204">
    <property type="term" value="F:2-succinyl-5-enolpyruvyl-6-hydroxy-3-cyclohexene-1-carboxylic-acid synthase activity"/>
    <property type="evidence" value="ECO:0007669"/>
    <property type="project" value="UniProtKB-UniRule"/>
</dbReference>
<reference evidence="9 10" key="1">
    <citation type="submission" date="2016-10" db="EMBL/GenBank/DDBJ databases">
        <authorList>
            <person name="de Groot N.N."/>
        </authorList>
    </citation>
    <scope>NUCLEOTIDE SEQUENCE [LARGE SCALE GENOMIC DNA]</scope>
    <source>
        <strain evidence="9 10">DSM 21800</strain>
    </source>
</reference>
<gene>
    <name evidence="6" type="primary">menD</name>
    <name evidence="9" type="ORF">SAMN04489812_3426</name>
</gene>
<dbReference type="InterPro" id="IPR029061">
    <property type="entry name" value="THDP-binding"/>
</dbReference>
<dbReference type="InterPro" id="IPR012001">
    <property type="entry name" value="Thiamin_PyroP_enz_TPP-bd_dom"/>
</dbReference>
<dbReference type="GO" id="GO:0030976">
    <property type="term" value="F:thiamine pyrophosphate binding"/>
    <property type="evidence" value="ECO:0007669"/>
    <property type="project" value="UniProtKB-UniRule"/>
</dbReference>
<evidence type="ECO:0000256" key="4">
    <source>
        <dbReference type="ARBA" id="ARBA00023052"/>
    </source>
</evidence>
<comment type="similarity">
    <text evidence="6">Belongs to the TPP enzyme family. MenD subfamily.</text>
</comment>
<evidence type="ECO:0000313" key="10">
    <source>
        <dbReference type="Proteomes" id="UP000199103"/>
    </source>
</evidence>
<comment type="catalytic activity">
    <reaction evidence="6">
        <text>isochorismate + 2-oxoglutarate + H(+) = 5-enolpyruvoyl-6-hydroxy-2-succinyl-cyclohex-3-ene-1-carboxylate + CO2</text>
        <dbReference type="Rhea" id="RHEA:25593"/>
        <dbReference type="ChEBI" id="CHEBI:15378"/>
        <dbReference type="ChEBI" id="CHEBI:16526"/>
        <dbReference type="ChEBI" id="CHEBI:16810"/>
        <dbReference type="ChEBI" id="CHEBI:29780"/>
        <dbReference type="ChEBI" id="CHEBI:58818"/>
        <dbReference type="EC" id="2.2.1.9"/>
    </reaction>
</comment>
<evidence type="ECO:0000256" key="6">
    <source>
        <dbReference type="HAMAP-Rule" id="MF_01659"/>
    </source>
</evidence>
<keyword evidence="5 6" id="KW-0464">Manganese</keyword>
<dbReference type="STRING" id="630515.SAMN04489812_3426"/>
<dbReference type="PANTHER" id="PTHR42916:SF1">
    <property type="entry name" value="PROTEIN PHYLLO, CHLOROPLASTIC"/>
    <property type="match status" value="1"/>
</dbReference>
<feature type="domain" description="Thiamine pyrophosphate enzyme N-terminal TPP-binding" evidence="8">
    <location>
        <begin position="7"/>
        <end position="118"/>
    </location>
</feature>
<keyword evidence="2 6" id="KW-0479">Metal-binding</keyword>
<comment type="subunit">
    <text evidence="6">Homodimer.</text>
</comment>
<dbReference type="SUPFAM" id="SSF52518">
    <property type="entry name" value="Thiamin diphosphate-binding fold (THDP-binding)"/>
    <property type="match status" value="2"/>
</dbReference>
<protein>
    <recommendedName>
        <fullName evidence="6">2-succinyl-5-enolpyruvyl-6-hydroxy-3-cyclohexene-1-carboxylate synthase</fullName>
        <shortName evidence="6">SEPHCHC synthase</shortName>
        <ecNumber evidence="6">2.2.1.9</ecNumber>
    </recommendedName>
    <alternativeName>
        <fullName evidence="6">Menaquinone biosynthesis protein MenD</fullName>
    </alternativeName>
</protein>
<name>A0A1H1W0S4_9ACTN</name>
<dbReference type="CDD" id="cd07037">
    <property type="entry name" value="TPP_PYR_MenD"/>
    <property type="match status" value="1"/>
</dbReference>
<dbReference type="Proteomes" id="UP000199103">
    <property type="component" value="Chromosome I"/>
</dbReference>
<evidence type="ECO:0000256" key="5">
    <source>
        <dbReference type="ARBA" id="ARBA00023211"/>
    </source>
</evidence>
<comment type="pathway">
    <text evidence="6">Quinol/quinone metabolism; menaquinone biosynthesis.</text>
</comment>
<dbReference type="OrthoDB" id="9791859at2"/>
<dbReference type="HAMAP" id="MF_01659">
    <property type="entry name" value="MenD"/>
    <property type="match status" value="1"/>
</dbReference>
<accession>A0A1H1W0S4</accession>
<keyword evidence="10" id="KW-1185">Reference proteome</keyword>
<dbReference type="UniPathway" id="UPA00079"/>
<evidence type="ECO:0000256" key="3">
    <source>
        <dbReference type="ARBA" id="ARBA00022842"/>
    </source>
</evidence>
<dbReference type="EC" id="2.2.1.9" evidence="6"/>
<dbReference type="GO" id="GO:0009234">
    <property type="term" value="P:menaquinone biosynthetic process"/>
    <property type="evidence" value="ECO:0007669"/>
    <property type="project" value="UniProtKB-UniRule"/>
</dbReference>
<dbReference type="EMBL" id="LT629772">
    <property type="protein sequence ID" value="SDS90291.1"/>
    <property type="molecule type" value="Genomic_DNA"/>
</dbReference>
<comment type="function">
    <text evidence="6">Catalyzes the thiamine diphosphate-dependent decarboxylation of 2-oxoglutarate and the subsequent addition of the resulting succinic semialdehyde-thiamine pyrophosphate anion to isochorismate to yield 2-succinyl-5-enolpyruvyl-6-hydroxy-3-cyclohexene-1-carboxylate (SEPHCHC).</text>
</comment>